<dbReference type="InterPro" id="IPR009008">
    <property type="entry name" value="Val/Leu/Ile-tRNA-synth_edit"/>
</dbReference>
<comment type="subunit">
    <text evidence="4 15">Monomer.</text>
</comment>
<dbReference type="FunFam" id="3.40.50.620:FF:000075">
    <property type="entry name" value="Isoleucine--tRNA ligase"/>
    <property type="match status" value="1"/>
</dbReference>
<feature type="binding site" evidence="15">
    <location>
        <position position="612"/>
    </location>
    <ligand>
        <name>ATP</name>
        <dbReference type="ChEBI" id="CHEBI:30616"/>
    </ligand>
</feature>
<comment type="catalytic activity">
    <reaction evidence="14 15">
        <text>tRNA(Ile) + L-isoleucine + ATP = L-isoleucyl-tRNA(Ile) + AMP + diphosphate</text>
        <dbReference type="Rhea" id="RHEA:11060"/>
        <dbReference type="Rhea" id="RHEA-COMP:9666"/>
        <dbReference type="Rhea" id="RHEA-COMP:9695"/>
        <dbReference type="ChEBI" id="CHEBI:30616"/>
        <dbReference type="ChEBI" id="CHEBI:33019"/>
        <dbReference type="ChEBI" id="CHEBI:58045"/>
        <dbReference type="ChEBI" id="CHEBI:78442"/>
        <dbReference type="ChEBI" id="CHEBI:78528"/>
        <dbReference type="ChEBI" id="CHEBI:456215"/>
        <dbReference type="EC" id="6.1.1.5"/>
    </reaction>
</comment>
<dbReference type="InterPro" id="IPR033709">
    <property type="entry name" value="Anticodon_Ile_ABEc"/>
</dbReference>
<dbReference type="InterPro" id="IPR014729">
    <property type="entry name" value="Rossmann-like_a/b/a_fold"/>
</dbReference>
<dbReference type="EMBL" id="PCYL01000031">
    <property type="protein sequence ID" value="PIR46704.1"/>
    <property type="molecule type" value="Genomic_DNA"/>
</dbReference>
<dbReference type="Proteomes" id="UP000230833">
    <property type="component" value="Unassembled WGS sequence"/>
</dbReference>
<dbReference type="Pfam" id="PF08264">
    <property type="entry name" value="Anticodon_1"/>
    <property type="match status" value="1"/>
</dbReference>
<accession>A0A2H0RL12</accession>
<dbReference type="AlphaFoldDB" id="A0A2H0RL12"/>
<evidence type="ECO:0000256" key="14">
    <source>
        <dbReference type="ARBA" id="ARBA00048359"/>
    </source>
</evidence>
<comment type="caution">
    <text evidence="19">The sequence shown here is derived from an EMBL/GenBank/DDBJ whole genome shotgun (WGS) entry which is preliminary data.</text>
</comment>
<evidence type="ECO:0000313" key="20">
    <source>
        <dbReference type="Proteomes" id="UP000230833"/>
    </source>
</evidence>
<dbReference type="InterPro" id="IPR013155">
    <property type="entry name" value="M/V/L/I-tRNA-synth_anticd-bd"/>
</dbReference>
<dbReference type="GO" id="GO:0000049">
    <property type="term" value="F:tRNA binding"/>
    <property type="evidence" value="ECO:0007669"/>
    <property type="project" value="InterPro"/>
</dbReference>
<evidence type="ECO:0000256" key="4">
    <source>
        <dbReference type="ARBA" id="ARBA00011245"/>
    </source>
</evidence>
<comment type="function">
    <text evidence="13 15">Catalyzes the attachment of isoleucine to tRNA(Ile). As IleRS can inadvertently accommodate and process structurally similar amino acids such as valine, to avoid such errors it has two additional distinct tRNA(Ile)-dependent editing activities. One activity is designated as 'pretransfer' editing and involves the hydrolysis of activated Val-AMP. The other activity is designated 'posttransfer' editing and involves deacylation of mischarged Val-tRNA(Ile).</text>
</comment>
<dbReference type="InterPro" id="IPR002300">
    <property type="entry name" value="aa-tRNA-synth_Ia"/>
</dbReference>
<dbReference type="InterPro" id="IPR002301">
    <property type="entry name" value="Ile-tRNA-ligase"/>
</dbReference>
<dbReference type="SUPFAM" id="SSF50677">
    <property type="entry name" value="ValRS/IleRS/LeuRS editing domain"/>
    <property type="match status" value="1"/>
</dbReference>
<keyword evidence="10 15" id="KW-0067">ATP-binding</keyword>
<dbReference type="FunFam" id="3.40.50.620:FF:000063">
    <property type="entry name" value="Isoleucine--tRNA ligase"/>
    <property type="match status" value="1"/>
</dbReference>
<dbReference type="InterPro" id="IPR001412">
    <property type="entry name" value="aa-tRNA-synth_I_CS"/>
</dbReference>
<evidence type="ECO:0000256" key="16">
    <source>
        <dbReference type="SAM" id="MobiDB-lite"/>
    </source>
</evidence>
<evidence type="ECO:0000256" key="6">
    <source>
        <dbReference type="ARBA" id="ARBA00022598"/>
    </source>
</evidence>
<feature type="domain" description="Aminoacyl-tRNA synthetase class Ia" evidence="17">
    <location>
        <begin position="17"/>
        <end position="648"/>
    </location>
</feature>
<dbReference type="Pfam" id="PF19302">
    <property type="entry name" value="DUF5915"/>
    <property type="match status" value="1"/>
</dbReference>
<dbReference type="SUPFAM" id="SSF52374">
    <property type="entry name" value="Nucleotidylyl transferase"/>
    <property type="match status" value="1"/>
</dbReference>
<dbReference type="Gene3D" id="3.40.50.620">
    <property type="entry name" value="HUPs"/>
    <property type="match status" value="2"/>
</dbReference>
<evidence type="ECO:0000256" key="9">
    <source>
        <dbReference type="ARBA" id="ARBA00022833"/>
    </source>
</evidence>
<evidence type="ECO:0000256" key="12">
    <source>
        <dbReference type="ARBA" id="ARBA00023146"/>
    </source>
</evidence>
<evidence type="ECO:0000256" key="3">
    <source>
        <dbReference type="ARBA" id="ARBA00007078"/>
    </source>
</evidence>
<keyword evidence="11 15" id="KW-0648">Protein biosynthesis</keyword>
<comment type="cofactor">
    <cofactor evidence="1 15">
        <name>Zn(2+)</name>
        <dbReference type="ChEBI" id="CHEBI:29105"/>
    </cofactor>
</comment>
<keyword evidence="6 15" id="KW-0436">Ligase</keyword>
<keyword evidence="9 15" id="KW-0862">Zinc</keyword>
<evidence type="ECO:0000256" key="5">
    <source>
        <dbReference type="ARBA" id="ARBA00022490"/>
    </source>
</evidence>
<dbReference type="GO" id="GO:0005737">
    <property type="term" value="C:cytoplasm"/>
    <property type="evidence" value="ECO:0007669"/>
    <property type="project" value="UniProtKB-SubCell"/>
</dbReference>
<evidence type="ECO:0000256" key="15">
    <source>
        <dbReference type="HAMAP-Rule" id="MF_02003"/>
    </source>
</evidence>
<keyword evidence="12 15" id="KW-0030">Aminoacyl-tRNA synthetase</keyword>
<sequence length="989" mass="113613">MNENNTKREIVKREEEILKFWQENKIFGKSLAKDSPKGEYVFYDGPPFGTGLPHYGHMLPGTIKDAIPRYKTMRGYHVDRKWGWDCHGLPVENLIEKELNLKTKNDIEAYGIEKFNKACSDSVLRYESDWKKIIPRLGRFVDMDDDYKTMDYNFTESVWWVFKTLYEKGLIYEGFKSMHLCPRCETTLSNFEVAEGYQDIKDMSVTAEFKLTDEDNTYILAWTTTPWTLVGNVALAVHKDMEYVRVTSGEKDKTYILARDRVTDVFGDREYEITGSLLGSDLLGLSYKPLFDYYSQNVDLKNRENGWKVYGGDFVTMEDGTGIVHIAPAFGDDDMKLGMEKNLPFVQHVGKDGRFKEEVLAFKGLSAKPKGNPRETDELVATWLKENNLLFSSKIYEHSYPHCWRCDTPLLNYAADSWFVKVTALKEKMIKATLESSWVPGFIRDGRFLKGVESAPDWAISRSRYWGAPLPVWKCKSCKDISVIGSLAELKEQGSGTEPKNKEGKLDLHRPYIDDVTLPCACGEEMRRVPEVFDCWFESGSMPYAQRHYPFENKEWFEKNFPADFISEGLDQTRGWFYSLMVLATALFEKPAFKNLVVHGMIMASDGKKMSKRLKNYPDMVEEVIDVYGADALRLYLLPTQLMRSEEMNFRLEGVEEVYKKTLMRLVNVVSFYEMYADEVKTPPHPSPTSGEGVFTPPQPSPKKGEGEKVDGDGMGGNVLDRWMLARLDELVSTVTDSMEAYEIDKATRPFAEFVDDLSTWYLRRSRERMKEGDRDAVATLRYVLLTFARVLAPFTPFMAEDIWQRLRAQDDEESVHLAKWPLLRESYEGQALILGDMRMVRNIVSLGLEARAKAGIKVRQPLSELRIKPASLNGDSGKNQELRGKDDLLELIKDEVNVKSVVFVESLESEVELDTNISEELKQEGEFRDLVRLVQDMRKEKRLKVDDKIELSLAPEHAPLLFRFEAELKRLVCANSVTIGEHVQIVVT</sequence>
<feature type="short sequence motif" description="'KMSKS' region" evidence="15">
    <location>
        <begin position="609"/>
        <end position="613"/>
    </location>
</feature>
<keyword evidence="7 15" id="KW-0479">Metal-binding</keyword>
<evidence type="ECO:0000256" key="2">
    <source>
        <dbReference type="ARBA" id="ARBA00004496"/>
    </source>
</evidence>
<reference evidence="19 20" key="1">
    <citation type="submission" date="2017-09" db="EMBL/GenBank/DDBJ databases">
        <title>Depth-based differentiation of microbial function through sediment-hosted aquifers and enrichment of novel symbionts in the deep terrestrial subsurface.</title>
        <authorList>
            <person name="Probst A.J."/>
            <person name="Ladd B."/>
            <person name="Jarett J.K."/>
            <person name="Geller-Mcgrath D.E."/>
            <person name="Sieber C.M."/>
            <person name="Emerson J.B."/>
            <person name="Anantharaman K."/>
            <person name="Thomas B.C."/>
            <person name="Malmstrom R."/>
            <person name="Stieglmeier M."/>
            <person name="Klingl A."/>
            <person name="Woyke T."/>
            <person name="Ryan C.M."/>
            <person name="Banfield J.F."/>
        </authorList>
    </citation>
    <scope>NUCLEOTIDE SEQUENCE [LARGE SCALE GENOMIC DNA]</scope>
    <source>
        <strain evidence="19">CG10_big_fil_rev_8_21_14_0_10_45_14</strain>
    </source>
</reference>
<proteinExistence type="inferred from homology"/>
<keyword evidence="5 15" id="KW-0963">Cytoplasm</keyword>
<comment type="similarity">
    <text evidence="3 15">Belongs to the class-I aminoacyl-tRNA synthetase family. IleS type 2 subfamily.</text>
</comment>
<feature type="domain" description="Methionyl/Valyl/Leucyl/Isoleucyl-tRNA synthetase anticodon-binding" evidence="18">
    <location>
        <begin position="721"/>
        <end position="864"/>
    </location>
</feature>
<evidence type="ECO:0000256" key="8">
    <source>
        <dbReference type="ARBA" id="ARBA00022741"/>
    </source>
</evidence>
<dbReference type="GO" id="GO:0002161">
    <property type="term" value="F:aminoacyl-tRNA deacylase activity"/>
    <property type="evidence" value="ECO:0007669"/>
    <property type="project" value="InterPro"/>
</dbReference>
<comment type="domain">
    <text evidence="15">IleRS has two distinct active sites: one for aminoacylation and one for editing. The misactivated valine is translocated from the active site to the editing site, which sterically excludes the correctly activated isoleucine. The single editing site contains two valyl binding pockets, one specific for each substrate (Val-AMP or Val-tRNA(Ile)).</text>
</comment>
<dbReference type="PANTHER" id="PTHR42780:SF1">
    <property type="entry name" value="ISOLEUCINE--TRNA LIGASE, CYTOPLASMIC"/>
    <property type="match status" value="1"/>
</dbReference>
<dbReference type="GO" id="GO:0004822">
    <property type="term" value="F:isoleucine-tRNA ligase activity"/>
    <property type="evidence" value="ECO:0007669"/>
    <property type="project" value="UniProtKB-UniRule"/>
</dbReference>
<dbReference type="InterPro" id="IPR009080">
    <property type="entry name" value="tRNAsynth_Ia_anticodon-bd"/>
</dbReference>
<keyword evidence="8 15" id="KW-0547">Nucleotide-binding</keyword>
<evidence type="ECO:0000256" key="10">
    <source>
        <dbReference type="ARBA" id="ARBA00022840"/>
    </source>
</evidence>
<evidence type="ECO:0000256" key="11">
    <source>
        <dbReference type="ARBA" id="ARBA00022917"/>
    </source>
</evidence>
<comment type="subcellular location">
    <subcellularLocation>
        <location evidence="2 15">Cytoplasm</location>
    </subcellularLocation>
</comment>
<evidence type="ECO:0000256" key="1">
    <source>
        <dbReference type="ARBA" id="ARBA00001947"/>
    </source>
</evidence>
<dbReference type="GO" id="GO:0008270">
    <property type="term" value="F:zinc ion binding"/>
    <property type="evidence" value="ECO:0007669"/>
    <property type="project" value="UniProtKB-UniRule"/>
</dbReference>
<evidence type="ECO:0000256" key="7">
    <source>
        <dbReference type="ARBA" id="ARBA00022723"/>
    </source>
</evidence>
<dbReference type="InterPro" id="IPR023586">
    <property type="entry name" value="Ile-tRNA-ligase_type2"/>
</dbReference>
<dbReference type="Pfam" id="PF00133">
    <property type="entry name" value="tRNA-synt_1"/>
    <property type="match status" value="1"/>
</dbReference>
<evidence type="ECO:0000256" key="13">
    <source>
        <dbReference type="ARBA" id="ARBA00025217"/>
    </source>
</evidence>
<dbReference type="SUPFAM" id="SSF47323">
    <property type="entry name" value="Anticodon-binding domain of a subclass of class I aminoacyl-tRNA synthetases"/>
    <property type="match status" value="1"/>
</dbReference>
<gene>
    <name evidence="15" type="primary">ileS</name>
    <name evidence="19" type="ORF">COV07_02905</name>
</gene>
<dbReference type="CDD" id="cd00818">
    <property type="entry name" value="IleRS_core"/>
    <property type="match status" value="1"/>
</dbReference>
<evidence type="ECO:0000259" key="18">
    <source>
        <dbReference type="Pfam" id="PF08264"/>
    </source>
</evidence>
<dbReference type="Gene3D" id="1.10.730.10">
    <property type="entry name" value="Isoleucyl-tRNA Synthetase, Domain 1"/>
    <property type="match status" value="1"/>
</dbReference>
<protein>
    <recommendedName>
        <fullName evidence="15">Isoleucine--tRNA ligase</fullName>
        <ecNumber evidence="15">6.1.1.5</ecNumber>
    </recommendedName>
    <alternativeName>
        <fullName evidence="15">Isoleucyl-tRNA synthetase</fullName>
        <shortName evidence="15">IleRS</shortName>
    </alternativeName>
</protein>
<feature type="compositionally biased region" description="Basic and acidic residues" evidence="16">
    <location>
        <begin position="703"/>
        <end position="712"/>
    </location>
</feature>
<dbReference type="PROSITE" id="PS00178">
    <property type="entry name" value="AA_TRNA_LIGASE_I"/>
    <property type="match status" value="1"/>
</dbReference>
<feature type="region of interest" description="Disordered" evidence="16">
    <location>
        <begin position="682"/>
        <end position="714"/>
    </location>
</feature>
<dbReference type="CDD" id="cd07961">
    <property type="entry name" value="Anticodon_Ia_Ile_ABEc"/>
    <property type="match status" value="1"/>
</dbReference>
<organism evidence="19 20">
    <name type="scientific">Candidatus Vogelbacteria bacterium CG10_big_fil_rev_8_21_14_0_10_45_14</name>
    <dbReference type="NCBI Taxonomy" id="1975042"/>
    <lineage>
        <taxon>Bacteria</taxon>
        <taxon>Candidatus Vogeliibacteriota</taxon>
    </lineage>
</organism>
<dbReference type="GO" id="GO:0005524">
    <property type="term" value="F:ATP binding"/>
    <property type="evidence" value="ECO:0007669"/>
    <property type="project" value="UniProtKB-UniRule"/>
</dbReference>
<dbReference type="PANTHER" id="PTHR42780">
    <property type="entry name" value="SOLEUCYL-TRNA SYNTHETASE"/>
    <property type="match status" value="1"/>
</dbReference>
<evidence type="ECO:0000259" key="17">
    <source>
        <dbReference type="Pfam" id="PF00133"/>
    </source>
</evidence>
<dbReference type="HAMAP" id="MF_02003">
    <property type="entry name" value="Ile_tRNA_synth_type2"/>
    <property type="match status" value="1"/>
</dbReference>
<evidence type="ECO:0000313" key="19">
    <source>
        <dbReference type="EMBL" id="PIR46704.1"/>
    </source>
</evidence>
<dbReference type="NCBIfam" id="TIGR00392">
    <property type="entry name" value="ileS"/>
    <property type="match status" value="1"/>
</dbReference>
<dbReference type="GO" id="GO:0006428">
    <property type="term" value="P:isoleucyl-tRNA aminoacylation"/>
    <property type="evidence" value="ECO:0007669"/>
    <property type="project" value="UniProtKB-UniRule"/>
</dbReference>
<name>A0A2H0RL12_9BACT</name>
<dbReference type="EC" id="6.1.1.5" evidence="15"/>
<feature type="short sequence motif" description="'HIGH' region" evidence="15">
    <location>
        <begin position="47"/>
        <end position="57"/>
    </location>
</feature>
<dbReference type="PRINTS" id="PR00984">
    <property type="entry name" value="TRNASYNTHILE"/>
</dbReference>